<dbReference type="GO" id="GO:0016874">
    <property type="term" value="F:ligase activity"/>
    <property type="evidence" value="ECO:0007669"/>
    <property type="project" value="UniProtKB-KW"/>
</dbReference>
<keyword evidence="2" id="KW-0436">Ligase</keyword>
<organism evidence="2 3">
    <name type="scientific">Kocuria rhizophila</name>
    <dbReference type="NCBI Taxonomy" id="72000"/>
    <lineage>
        <taxon>Bacteria</taxon>
        <taxon>Bacillati</taxon>
        <taxon>Actinomycetota</taxon>
        <taxon>Actinomycetes</taxon>
        <taxon>Micrococcales</taxon>
        <taxon>Micrococcaceae</taxon>
        <taxon>Kocuria</taxon>
    </lineage>
</organism>
<dbReference type="EMBL" id="SPNK01000015">
    <property type="protein sequence ID" value="TFH99337.1"/>
    <property type="molecule type" value="Genomic_DNA"/>
</dbReference>
<dbReference type="RefSeq" id="WP_039101522.1">
    <property type="nucleotide sequence ID" value="NZ_CP108528.1"/>
</dbReference>
<keyword evidence="3" id="KW-1185">Reference proteome</keyword>
<name>A0AAX2SBS8_KOCRH</name>
<sequence length="464" mass="52884">MTSIREHVAHMPVQQREILAAPARLLPPARRYGPVYENARREILKARTTPWWARRTVDERLLQTMGTALRAPYFARDPRYRAMVDALHSRVPVRDALRRLPIMTRQDLSANYRQMLAADESEVELSASSGTSGEPIFFLLDRNRGAREWAFVVDSWSSAGYQLGDWRVFFRGLDLPGGRPYFVMGSTGEIVVRIQTVTPESIEGYWRLIRKRGIRFLHGYPSTLVYLARLLEDADFDTSWREEIRGILPVSEQFTPAQEEILRRAFPRAGISVFYGLSEKTVLARMDDDHVYHPYPTYGHVELVDPHGTPVAEGERGRIITTTLDGRGMPLLRYDTGDSALLVGHDAAGTPLFRDILSRRGREGLVRADGELFTTTPFNVHGEEFECVYRFKLRQEVPGRATLLVQPVADARPEDLERFHRLMVNRAEGQVELDMEIVPELPATTNGKFTLLDQRIPDAPTTWA</sequence>
<dbReference type="Pfam" id="PF00501">
    <property type="entry name" value="AMP-binding"/>
    <property type="match status" value="1"/>
</dbReference>
<dbReference type="PANTHER" id="PTHR36932">
    <property type="entry name" value="CAPSULAR POLYSACCHARIDE BIOSYNTHESIS PROTEIN"/>
    <property type="match status" value="1"/>
</dbReference>
<dbReference type="GeneID" id="93232279"/>
<evidence type="ECO:0000313" key="3">
    <source>
        <dbReference type="Proteomes" id="UP000298017"/>
    </source>
</evidence>
<dbReference type="Proteomes" id="UP000298017">
    <property type="component" value="Unassembled WGS sequence"/>
</dbReference>
<dbReference type="SUPFAM" id="SSF56801">
    <property type="entry name" value="Acetyl-CoA synthetase-like"/>
    <property type="match status" value="1"/>
</dbReference>
<dbReference type="InterPro" id="IPR042099">
    <property type="entry name" value="ANL_N_sf"/>
</dbReference>
<reference evidence="2 3" key="1">
    <citation type="submission" date="2019-03" db="EMBL/GenBank/DDBJ databases">
        <title>Genome Sequencing and Assembly of Various Microbes Isolated from Alder Root Nodule.</title>
        <authorList>
            <person name="Swanson E."/>
            <person name="Sevigny J.L."/>
            <person name="Pesce C."/>
            <person name="Davis I."/>
            <person name="Kleiner V."/>
            <person name="Tisa L."/>
        </authorList>
    </citation>
    <scope>NUCLEOTIDE SEQUENCE [LARGE SCALE GENOMIC DNA]</scope>
    <source>
        <strain evidence="2 3">4R-31</strain>
    </source>
</reference>
<evidence type="ECO:0000259" key="1">
    <source>
        <dbReference type="Pfam" id="PF00501"/>
    </source>
</evidence>
<gene>
    <name evidence="2" type="ORF">E4P33_10885</name>
</gene>
<dbReference type="PANTHER" id="PTHR36932:SF1">
    <property type="entry name" value="CAPSULAR POLYSACCHARIDE BIOSYNTHESIS PROTEIN"/>
    <property type="match status" value="1"/>
</dbReference>
<protein>
    <submittedName>
        <fullName evidence="2">Phenylacetate--CoA ligase family protein</fullName>
    </submittedName>
</protein>
<dbReference type="InterPro" id="IPR053158">
    <property type="entry name" value="CapK_Type1_Caps_Biosynth"/>
</dbReference>
<evidence type="ECO:0000313" key="2">
    <source>
        <dbReference type="EMBL" id="TFH99337.1"/>
    </source>
</evidence>
<comment type="caution">
    <text evidence="2">The sequence shown here is derived from an EMBL/GenBank/DDBJ whole genome shotgun (WGS) entry which is preliminary data.</text>
</comment>
<proteinExistence type="predicted"/>
<accession>A0AAX2SBS8</accession>
<dbReference type="InterPro" id="IPR000873">
    <property type="entry name" value="AMP-dep_synth/lig_dom"/>
</dbReference>
<feature type="domain" description="AMP-dependent synthetase/ligase" evidence="1">
    <location>
        <begin position="189"/>
        <end position="320"/>
    </location>
</feature>
<dbReference type="Gene3D" id="3.40.50.12780">
    <property type="entry name" value="N-terminal domain of ligase-like"/>
    <property type="match status" value="1"/>
</dbReference>
<dbReference type="AlphaFoldDB" id="A0AAX2SBS8"/>